<sequence>MVARARLQEGGINCRTGETPTNGTGAKADLFHCDACGGRCQVPKAEALGGVARPALSREALPGLIWDLGQQLGDLSLESGGLEQESGRSSGFYEDPSSTGGPDSPPSTFCGDSGFSGSGSYGRLGPSDPRGIYASERPKSLVFVKIKASHALKKKILRFRSGSLKVMTTVSTSVLCRAAGAPVWPSGAVGRRQKAESERVDELARRDAGRWCECVLQREDGRHVRLRTPPSHLLSLSLSPDLPSLALGTPSVRPSTHTPVPEYHHSYPYSFFGTQTGTFWDPTPATPLAPALTPFPAAAMSNNMAKIAEARKAVEQLKLEVNIDRMKAAAELLAFCETHAKDDPLVTPVPAAENPFRDKRLFCVLL</sequence>
<evidence type="ECO:0000256" key="12">
    <source>
        <dbReference type="SAM" id="MobiDB-lite"/>
    </source>
</evidence>
<evidence type="ECO:0000256" key="2">
    <source>
        <dbReference type="ARBA" id="ARBA00007431"/>
    </source>
</evidence>
<dbReference type="SMART" id="SM01224">
    <property type="entry name" value="G_gamma"/>
    <property type="match status" value="1"/>
</dbReference>
<comment type="similarity">
    <text evidence="2 11">Belongs to the G protein gamma family.</text>
</comment>
<keyword evidence="6" id="KW-0175">Coiled coil</keyword>
<dbReference type="EMBL" id="KB320473">
    <property type="protein sequence ID" value="ELW71146.1"/>
    <property type="molecule type" value="Genomic_DNA"/>
</dbReference>
<dbReference type="PRINTS" id="PR00321">
    <property type="entry name" value="GPROTEING"/>
</dbReference>
<reference evidence="15" key="2">
    <citation type="journal article" date="2013" name="Nat. Commun.">
        <title>Genome of the Chinese tree shrew.</title>
        <authorList>
            <person name="Fan Y."/>
            <person name="Huang Z.Y."/>
            <person name="Cao C.C."/>
            <person name="Chen C.S."/>
            <person name="Chen Y.X."/>
            <person name="Fan D.D."/>
            <person name="He J."/>
            <person name="Hou H.L."/>
            <person name="Hu L."/>
            <person name="Hu X.T."/>
            <person name="Jiang X.T."/>
            <person name="Lai R."/>
            <person name="Lang Y.S."/>
            <person name="Liang B."/>
            <person name="Liao S.G."/>
            <person name="Mu D."/>
            <person name="Ma Y.Y."/>
            <person name="Niu Y.Y."/>
            <person name="Sun X.Q."/>
            <person name="Xia J.Q."/>
            <person name="Xiao J."/>
            <person name="Xiong Z.Q."/>
            <person name="Xu L."/>
            <person name="Yang L."/>
            <person name="Zhang Y."/>
            <person name="Zhao W."/>
            <person name="Zhao X.D."/>
            <person name="Zheng Y.T."/>
            <person name="Zhou J.M."/>
            <person name="Zhu Y.B."/>
            <person name="Zhang G.J."/>
            <person name="Wang J."/>
            <person name="Yao Y.G."/>
        </authorList>
    </citation>
    <scope>NUCLEOTIDE SEQUENCE [LARGE SCALE GENOMIC DNA]</scope>
</reference>
<protein>
    <recommendedName>
        <fullName evidence="11">Guanine nucleotide-binding protein subunit gamma</fullName>
    </recommendedName>
</protein>
<evidence type="ECO:0000256" key="5">
    <source>
        <dbReference type="ARBA" id="ARBA00022481"/>
    </source>
</evidence>
<keyword evidence="7 11" id="KW-0472">Membrane</keyword>
<dbReference type="Pfam" id="PF15268">
    <property type="entry name" value="Dapper"/>
    <property type="match status" value="1"/>
</dbReference>
<organism evidence="14 15">
    <name type="scientific">Tupaia chinensis</name>
    <name type="common">Chinese tree shrew</name>
    <name type="synonym">Tupaia belangeri chinensis</name>
    <dbReference type="NCBI Taxonomy" id="246437"/>
    <lineage>
        <taxon>Eukaryota</taxon>
        <taxon>Metazoa</taxon>
        <taxon>Chordata</taxon>
        <taxon>Craniata</taxon>
        <taxon>Vertebrata</taxon>
        <taxon>Euteleostomi</taxon>
        <taxon>Mammalia</taxon>
        <taxon>Eutheria</taxon>
        <taxon>Euarchontoglires</taxon>
        <taxon>Scandentia</taxon>
        <taxon>Tupaiidae</taxon>
        <taxon>Tupaia</taxon>
    </lineage>
</organism>
<dbReference type="InterPro" id="IPR036284">
    <property type="entry name" value="GGL_sf"/>
</dbReference>
<dbReference type="PANTHER" id="PTHR15919:SF1">
    <property type="entry name" value="DAPPER HOMOLOG 3"/>
    <property type="match status" value="1"/>
</dbReference>
<gene>
    <name evidence="14" type="ORF">TREES_T100011418</name>
</gene>
<dbReference type="InterPro" id="IPR015898">
    <property type="entry name" value="G-protein_gamma-like_dom"/>
</dbReference>
<keyword evidence="4 11" id="KW-1003">Cell membrane</keyword>
<dbReference type="eggNOG" id="KOG4119">
    <property type="taxonomic scope" value="Eukaryota"/>
</dbReference>
<feature type="region of interest" description="Disordered" evidence="12">
    <location>
        <begin position="80"/>
        <end position="112"/>
    </location>
</feature>
<dbReference type="GO" id="GO:0090090">
    <property type="term" value="P:negative regulation of canonical Wnt signaling pathway"/>
    <property type="evidence" value="ECO:0007669"/>
    <property type="project" value="TreeGrafter"/>
</dbReference>
<keyword evidence="15" id="KW-1185">Reference proteome</keyword>
<evidence type="ECO:0000256" key="6">
    <source>
        <dbReference type="ARBA" id="ARBA00023054"/>
    </source>
</evidence>
<keyword evidence="10" id="KW-0636">Prenylation</keyword>
<dbReference type="STRING" id="246437.L9L854"/>
<evidence type="ECO:0000259" key="13">
    <source>
        <dbReference type="PROSITE" id="PS50058"/>
    </source>
</evidence>
<evidence type="ECO:0000256" key="3">
    <source>
        <dbReference type="ARBA" id="ARBA00010807"/>
    </source>
</evidence>
<dbReference type="AlphaFoldDB" id="L9L854"/>
<evidence type="ECO:0000256" key="7">
    <source>
        <dbReference type="ARBA" id="ARBA00023136"/>
    </source>
</evidence>
<dbReference type="PROSITE" id="PS50058">
    <property type="entry name" value="G_PROTEIN_GAMMA"/>
    <property type="match status" value="1"/>
</dbReference>
<dbReference type="Pfam" id="PF00631">
    <property type="entry name" value="G-gamma"/>
    <property type="match status" value="1"/>
</dbReference>
<comment type="subunit">
    <text evidence="11">G proteins are composed of 3 units; alpha, beta and gamma.</text>
</comment>
<dbReference type="SMART" id="SM00224">
    <property type="entry name" value="GGL"/>
    <property type="match status" value="1"/>
</dbReference>
<dbReference type="Gene3D" id="4.10.260.10">
    <property type="entry name" value="Transducin (heterotrimeric G protein), gamma chain"/>
    <property type="match status" value="1"/>
</dbReference>
<keyword evidence="9 11" id="KW-0449">Lipoprotein</keyword>
<evidence type="ECO:0000256" key="4">
    <source>
        <dbReference type="ARBA" id="ARBA00022475"/>
    </source>
</evidence>
<dbReference type="GO" id="GO:0031681">
    <property type="term" value="F:G-protein beta-subunit binding"/>
    <property type="evidence" value="ECO:0007669"/>
    <property type="project" value="InterPro"/>
</dbReference>
<dbReference type="InterPro" id="IPR001770">
    <property type="entry name" value="G-protein_gamma"/>
</dbReference>
<dbReference type="SUPFAM" id="SSF48670">
    <property type="entry name" value="Transducin (heterotrimeric G protein), gamma chain"/>
    <property type="match status" value="1"/>
</dbReference>
<evidence type="ECO:0000313" key="14">
    <source>
        <dbReference type="EMBL" id="ELW71146.1"/>
    </source>
</evidence>
<evidence type="ECO:0000256" key="11">
    <source>
        <dbReference type="RuleBase" id="RU004973"/>
    </source>
</evidence>
<reference evidence="15" key="1">
    <citation type="submission" date="2012-07" db="EMBL/GenBank/DDBJ databases">
        <title>Genome of the Chinese tree shrew, a rising model animal genetically related to primates.</title>
        <authorList>
            <person name="Zhang G."/>
            <person name="Fan Y."/>
            <person name="Yao Y."/>
            <person name="Huang Z."/>
        </authorList>
    </citation>
    <scope>NUCLEOTIDE SEQUENCE [LARGE SCALE GENOMIC DNA]</scope>
</reference>
<evidence type="ECO:0000256" key="10">
    <source>
        <dbReference type="ARBA" id="ARBA00023289"/>
    </source>
</evidence>
<dbReference type="InterPro" id="IPR024843">
    <property type="entry name" value="Dapper"/>
</dbReference>
<keyword evidence="8 11" id="KW-0807">Transducer</keyword>
<dbReference type="PANTHER" id="PTHR15919">
    <property type="entry name" value="DAPPER-RELATED"/>
    <property type="match status" value="1"/>
</dbReference>
<name>L9L854_TUPCH</name>
<dbReference type="CDD" id="cd00068">
    <property type="entry name" value="GGL"/>
    <property type="match status" value="1"/>
</dbReference>
<evidence type="ECO:0000313" key="15">
    <source>
        <dbReference type="Proteomes" id="UP000011518"/>
    </source>
</evidence>
<feature type="domain" description="G protein gamma" evidence="13">
    <location>
        <begin position="303"/>
        <end position="366"/>
    </location>
</feature>
<dbReference type="GO" id="GO:0005737">
    <property type="term" value="C:cytoplasm"/>
    <property type="evidence" value="ECO:0007669"/>
    <property type="project" value="TreeGrafter"/>
</dbReference>
<dbReference type="Proteomes" id="UP000011518">
    <property type="component" value="Unassembled WGS sequence"/>
</dbReference>
<proteinExistence type="inferred from homology"/>
<dbReference type="GO" id="GO:0005834">
    <property type="term" value="C:heterotrimeric G-protein complex"/>
    <property type="evidence" value="ECO:0007669"/>
    <property type="project" value="InterPro"/>
</dbReference>
<accession>L9L854</accession>
<dbReference type="FunFam" id="4.10.260.10:FF:000001">
    <property type="entry name" value="Guanine nucleotide-binding protein subunit gamma"/>
    <property type="match status" value="1"/>
</dbReference>
<evidence type="ECO:0000256" key="9">
    <source>
        <dbReference type="ARBA" id="ARBA00023288"/>
    </source>
</evidence>
<evidence type="ECO:0000256" key="8">
    <source>
        <dbReference type="ARBA" id="ARBA00023224"/>
    </source>
</evidence>
<comment type="subcellular location">
    <subcellularLocation>
        <location evidence="1 11">Cell membrane</location>
        <topology evidence="1 11">Lipid-anchor</topology>
        <orientation evidence="1 11">Cytoplasmic side</orientation>
    </subcellularLocation>
</comment>
<evidence type="ECO:0000256" key="1">
    <source>
        <dbReference type="ARBA" id="ARBA00004342"/>
    </source>
</evidence>
<comment type="function">
    <text evidence="11">Guanine nucleotide-binding proteins (G proteins) are involved as a modulator or transducer in various transmembrane signaling systems. The beta and gamma chains are required for the GTPase activity, for replacement of GDP by GTP, and for G protein-effector interaction.</text>
</comment>
<comment type="similarity">
    <text evidence="3">Belongs to the dapper family.</text>
</comment>
<dbReference type="GO" id="GO:0007186">
    <property type="term" value="P:G protein-coupled receptor signaling pathway"/>
    <property type="evidence" value="ECO:0007669"/>
    <property type="project" value="InterPro"/>
</dbReference>
<keyword evidence="5" id="KW-0488">Methylation</keyword>
<dbReference type="InParanoid" id="L9L854"/>